<dbReference type="Proteomes" id="UP000577891">
    <property type="component" value="Unassembled WGS sequence"/>
</dbReference>
<gene>
    <name evidence="2" type="ORF">HLH35_06260</name>
</gene>
<proteinExistence type="predicted"/>
<evidence type="ECO:0000313" key="3">
    <source>
        <dbReference type="Proteomes" id="UP000577891"/>
    </source>
</evidence>
<feature type="transmembrane region" description="Helical" evidence="1">
    <location>
        <begin position="195"/>
        <end position="213"/>
    </location>
</feature>
<accession>A0A7W4IZ92</accession>
<keyword evidence="3" id="KW-1185">Reference proteome</keyword>
<name>A0A7W4IZ92_9PROT</name>
<feature type="transmembrane region" description="Helical" evidence="1">
    <location>
        <begin position="80"/>
        <end position="102"/>
    </location>
</feature>
<reference evidence="2 3" key="1">
    <citation type="submission" date="2020-04" db="EMBL/GenBank/DDBJ databases">
        <title>Description of novel Gluconacetobacter.</title>
        <authorList>
            <person name="Sombolestani A."/>
        </authorList>
    </citation>
    <scope>NUCLEOTIDE SEQUENCE [LARGE SCALE GENOMIC DNA]</scope>
    <source>
        <strain evidence="2 3">LMG 27724</strain>
    </source>
</reference>
<feature type="transmembrane region" description="Helical" evidence="1">
    <location>
        <begin position="145"/>
        <end position="165"/>
    </location>
</feature>
<dbReference type="EMBL" id="JABEQE010000004">
    <property type="protein sequence ID" value="MBB2171726.1"/>
    <property type="molecule type" value="Genomic_DNA"/>
</dbReference>
<organism evidence="2 3">
    <name type="scientific">Gluconacetobacter asukensis</name>
    <dbReference type="NCBI Taxonomy" id="1017181"/>
    <lineage>
        <taxon>Bacteria</taxon>
        <taxon>Pseudomonadati</taxon>
        <taxon>Pseudomonadota</taxon>
        <taxon>Alphaproteobacteria</taxon>
        <taxon>Acetobacterales</taxon>
        <taxon>Acetobacteraceae</taxon>
        <taxon>Gluconacetobacter</taxon>
    </lineage>
</organism>
<comment type="caution">
    <text evidence="2">The sequence shown here is derived from an EMBL/GenBank/DDBJ whole genome shotgun (WGS) entry which is preliminary data.</text>
</comment>
<dbReference type="Pfam" id="PF05675">
    <property type="entry name" value="DUF817"/>
    <property type="match status" value="1"/>
</dbReference>
<keyword evidence="1" id="KW-0472">Membrane</keyword>
<dbReference type="PIRSF" id="PIRSF009141">
    <property type="entry name" value="UCP009141"/>
    <property type="match status" value="1"/>
</dbReference>
<feature type="transmembrane region" description="Helical" evidence="1">
    <location>
        <begin position="56"/>
        <end position="73"/>
    </location>
</feature>
<feature type="transmembrane region" description="Helical" evidence="1">
    <location>
        <begin position="114"/>
        <end position="133"/>
    </location>
</feature>
<protein>
    <submittedName>
        <fullName evidence="2">DUF817 domain-containing protein</fullName>
    </submittedName>
</protein>
<keyword evidence="1" id="KW-0812">Transmembrane</keyword>
<keyword evidence="1" id="KW-1133">Transmembrane helix</keyword>
<evidence type="ECO:0000256" key="1">
    <source>
        <dbReference type="SAM" id="Phobius"/>
    </source>
</evidence>
<feature type="transmembrane region" description="Helical" evidence="1">
    <location>
        <begin position="239"/>
        <end position="257"/>
    </location>
</feature>
<feature type="transmembrane region" description="Helical" evidence="1">
    <location>
        <begin position="171"/>
        <end position="188"/>
    </location>
</feature>
<sequence>MGNWGRSHLSSGLLELGLFVLKQGWACLFGGLLLLAILVTKWVWSPSWPVCRYDALFLFAVLTQIVFLTFRLETWKEAQIILLFHVTGTMMEWFKVSVAAWTYPEPGVFKIMHVPLFSGFMYAAVGSYMVRVIRIFDMRFTPYPPFPATLGLSAAIYLNFFTHHALPDMRWLLFLATVLVFGRTRISFRVSTRRWWMPLPCAAFLSSLALWIAENIGTFTGTWLYSKQHAGHMVRYGKIGSWYLLLYVAFVTTTIAIRPNRLSRSNSQSTT</sequence>
<dbReference type="AlphaFoldDB" id="A0A7W4IZ92"/>
<evidence type="ECO:0000313" key="2">
    <source>
        <dbReference type="EMBL" id="MBB2171726.1"/>
    </source>
</evidence>
<dbReference type="InterPro" id="IPR008535">
    <property type="entry name" value="DUF817"/>
</dbReference>